<keyword evidence="6" id="KW-1185">Reference proteome</keyword>
<comment type="caution">
    <text evidence="5">The sequence shown here is derived from an EMBL/GenBank/DDBJ whole genome shotgun (WGS) entry which is preliminary data.</text>
</comment>
<evidence type="ECO:0000256" key="3">
    <source>
        <dbReference type="SAM" id="Coils"/>
    </source>
</evidence>
<accession>A0AA36HEU2</accession>
<reference evidence="5" key="1">
    <citation type="submission" date="2023-07" db="EMBL/GenBank/DDBJ databases">
        <authorList>
            <consortium name="CYATHOMIX"/>
        </authorList>
    </citation>
    <scope>NUCLEOTIDE SEQUENCE</scope>
    <source>
        <strain evidence="5">N/A</strain>
    </source>
</reference>
<dbReference type="Proteomes" id="UP001176961">
    <property type="component" value="Unassembled WGS sequence"/>
</dbReference>
<proteinExistence type="inferred from homology"/>
<sequence>MKVAFLCASNSRTIPLYSCADSVLGLSELEDDEPPLDQKHLNLVHEELEKLNIATDVINKLEVQLDGARACFREIQASWSEKLKELSKKYSTAIAKARPYYEAKIQERKLRDESQRAAIRFERATSLLAVAKQQVALTQDSLNRQTTVHPECLEVLNHHIQRVNEAEEERLASGNEHRAISERLMKLSDQIRKMEKDQRSSIKKSRTYFDQRLEFTRVLERQKELILRLEAEVRQKKCDYTTSLRNLERISDSIHEQRSIGSGSAREPPANPPPYQPTAPPPYEDDDGRYAINQETDEVIAPVLCLMRANGCADWPQRPAGIGSGVILLAQQLIGGGEKRESPTSSHARNRKIFLLHAWKLHSLEKVHQAPVVAIEHHYRKAFRIHQSHKITSVYFLSGVFVLANDRIIMASIVRLNRILPISDTLDIRLNTFRWISLTSVSLPRFSFRCLVPHLDAYGNACNTHDIECMLRYHHLANEDMESVARDRRIIAKNHYMAVSSKLPE</sequence>
<organism evidence="5 6">
    <name type="scientific">Cylicocyclus nassatus</name>
    <name type="common">Nematode worm</name>
    <dbReference type="NCBI Taxonomy" id="53992"/>
    <lineage>
        <taxon>Eukaryota</taxon>
        <taxon>Metazoa</taxon>
        <taxon>Ecdysozoa</taxon>
        <taxon>Nematoda</taxon>
        <taxon>Chromadorea</taxon>
        <taxon>Rhabditida</taxon>
        <taxon>Rhabditina</taxon>
        <taxon>Rhabditomorpha</taxon>
        <taxon>Strongyloidea</taxon>
        <taxon>Strongylidae</taxon>
        <taxon>Cylicocyclus</taxon>
    </lineage>
</organism>
<evidence type="ECO:0000256" key="1">
    <source>
        <dbReference type="ARBA" id="ARBA00007796"/>
    </source>
</evidence>
<dbReference type="AlphaFoldDB" id="A0AA36HEU2"/>
<evidence type="ECO:0000256" key="2">
    <source>
        <dbReference type="ARBA" id="ARBA00023054"/>
    </source>
</evidence>
<dbReference type="PANTHER" id="PTHR19423">
    <property type="entry name" value="SH3 DOMAIN-BINDING PROTEIN 5"/>
    <property type="match status" value="1"/>
</dbReference>
<dbReference type="GO" id="GO:0004860">
    <property type="term" value="F:protein kinase inhibitor activity"/>
    <property type="evidence" value="ECO:0007669"/>
    <property type="project" value="TreeGrafter"/>
</dbReference>
<evidence type="ECO:0000313" key="5">
    <source>
        <dbReference type="EMBL" id="CAJ0609298.1"/>
    </source>
</evidence>
<evidence type="ECO:0000256" key="4">
    <source>
        <dbReference type="SAM" id="MobiDB-lite"/>
    </source>
</evidence>
<dbReference type="GO" id="GO:0035556">
    <property type="term" value="P:intracellular signal transduction"/>
    <property type="evidence" value="ECO:0007669"/>
    <property type="project" value="InterPro"/>
</dbReference>
<evidence type="ECO:0000313" key="6">
    <source>
        <dbReference type="Proteomes" id="UP001176961"/>
    </source>
</evidence>
<dbReference type="Pfam" id="PF05276">
    <property type="entry name" value="SH3BP5"/>
    <property type="match status" value="1"/>
</dbReference>
<gene>
    <name evidence="5" type="ORF">CYNAS_LOCUS21281</name>
</gene>
<name>A0AA36HEU2_CYLNA</name>
<protein>
    <submittedName>
        <fullName evidence="5">Uncharacterized protein</fullName>
    </submittedName>
</protein>
<feature type="region of interest" description="Disordered" evidence="4">
    <location>
        <begin position="251"/>
        <end position="289"/>
    </location>
</feature>
<comment type="similarity">
    <text evidence="1">Belongs to the SH3BP5 family.</text>
</comment>
<dbReference type="EMBL" id="CATQJL010000326">
    <property type="protein sequence ID" value="CAJ0609298.1"/>
    <property type="molecule type" value="Genomic_DNA"/>
</dbReference>
<feature type="compositionally biased region" description="Pro residues" evidence="4">
    <location>
        <begin position="269"/>
        <end position="282"/>
    </location>
</feature>
<dbReference type="PANTHER" id="PTHR19423:SF1">
    <property type="entry name" value="SH3 DOMAIN-BINDING PROTEIN 5"/>
    <property type="match status" value="1"/>
</dbReference>
<keyword evidence="2 3" id="KW-0175">Coiled coil</keyword>
<feature type="coiled-coil region" evidence="3">
    <location>
        <begin position="177"/>
        <end position="239"/>
    </location>
</feature>
<dbReference type="InterPro" id="IPR007940">
    <property type="entry name" value="SH3BP5"/>
</dbReference>
<dbReference type="GO" id="GO:0005737">
    <property type="term" value="C:cytoplasm"/>
    <property type="evidence" value="ECO:0007669"/>
    <property type="project" value="TreeGrafter"/>
</dbReference>